<dbReference type="Proteomes" id="UP001158576">
    <property type="component" value="Chromosome PAR"/>
</dbReference>
<feature type="region of interest" description="Disordered" evidence="1">
    <location>
        <begin position="88"/>
        <end position="186"/>
    </location>
</feature>
<evidence type="ECO:0000313" key="4">
    <source>
        <dbReference type="EMBL" id="CAG5081345.1"/>
    </source>
</evidence>
<sequence length="309" mass="34596">MKLTLAYFLINFCSCDDSSEESFNHTEYEITGWPNDILDFSKCFDDLKFKLNTTKEIGDNKLRTLLLCNVTFEAIELDFQPNTTTTITTTTKASTTRPEATTTDAPTTKTTTTTKATTTTQKPTTTKATTTTTKATSTAATTKTTTTTEKATTTTTKPTTEESDPGTDTESDKETRKTNTEKSENKKEIREYLVIKEVHESSVPIFRTWGGAVFLQHISLGIAILIIWSNQISLGLNKKHEKILLAIWFFIFIALIVDLSAISKVITEKNPYPAAFFNSLLNSVLLILGLMLVIGVCRERERVQRHEFE</sequence>
<name>A0ABN7RML5_OIKDI</name>
<organism evidence="4 5">
    <name type="scientific">Oikopleura dioica</name>
    <name type="common">Tunicate</name>
    <dbReference type="NCBI Taxonomy" id="34765"/>
    <lineage>
        <taxon>Eukaryota</taxon>
        <taxon>Metazoa</taxon>
        <taxon>Chordata</taxon>
        <taxon>Tunicata</taxon>
        <taxon>Appendicularia</taxon>
        <taxon>Copelata</taxon>
        <taxon>Oikopleuridae</taxon>
        <taxon>Oikopleura</taxon>
    </lineage>
</organism>
<evidence type="ECO:0000256" key="2">
    <source>
        <dbReference type="SAM" id="Phobius"/>
    </source>
</evidence>
<feature type="transmembrane region" description="Helical" evidence="2">
    <location>
        <begin position="275"/>
        <end position="297"/>
    </location>
</feature>
<evidence type="ECO:0000313" key="5">
    <source>
        <dbReference type="Proteomes" id="UP001158576"/>
    </source>
</evidence>
<keyword evidence="2" id="KW-0472">Membrane</keyword>
<accession>A0ABN7RML5</accession>
<protein>
    <submittedName>
        <fullName evidence="4">Oidioi.mRNA.OKI2018_I69.PAR.g9850.t1.cds</fullName>
    </submittedName>
</protein>
<dbReference type="EMBL" id="OU015568">
    <property type="protein sequence ID" value="CAG5081345.1"/>
    <property type="molecule type" value="Genomic_DNA"/>
</dbReference>
<evidence type="ECO:0000256" key="1">
    <source>
        <dbReference type="SAM" id="MobiDB-lite"/>
    </source>
</evidence>
<keyword evidence="3" id="KW-0732">Signal</keyword>
<feature type="chain" id="PRO_5046845179" evidence="3">
    <location>
        <begin position="16"/>
        <end position="309"/>
    </location>
</feature>
<reference evidence="4 5" key="1">
    <citation type="submission" date="2021-04" db="EMBL/GenBank/DDBJ databases">
        <authorList>
            <person name="Bliznina A."/>
        </authorList>
    </citation>
    <scope>NUCLEOTIDE SEQUENCE [LARGE SCALE GENOMIC DNA]</scope>
</reference>
<keyword evidence="2" id="KW-0812">Transmembrane</keyword>
<keyword evidence="2" id="KW-1133">Transmembrane helix</keyword>
<keyword evidence="5" id="KW-1185">Reference proteome</keyword>
<evidence type="ECO:0000256" key="3">
    <source>
        <dbReference type="SAM" id="SignalP"/>
    </source>
</evidence>
<feature type="transmembrane region" description="Helical" evidence="2">
    <location>
        <begin position="209"/>
        <end position="231"/>
    </location>
</feature>
<gene>
    <name evidence="4" type="ORF">OKIOD_LOCUS1408</name>
</gene>
<feature type="signal peptide" evidence="3">
    <location>
        <begin position="1"/>
        <end position="15"/>
    </location>
</feature>
<feature type="compositionally biased region" description="Basic and acidic residues" evidence="1">
    <location>
        <begin position="170"/>
        <end position="186"/>
    </location>
</feature>
<feature type="transmembrane region" description="Helical" evidence="2">
    <location>
        <begin position="243"/>
        <end position="263"/>
    </location>
</feature>
<proteinExistence type="predicted"/>
<feature type="compositionally biased region" description="Low complexity" evidence="1">
    <location>
        <begin position="88"/>
        <end position="158"/>
    </location>
</feature>